<evidence type="ECO:0000256" key="10">
    <source>
        <dbReference type="SAM" id="Phobius"/>
    </source>
</evidence>
<evidence type="ECO:0000256" key="3">
    <source>
        <dbReference type="ARBA" id="ARBA00022475"/>
    </source>
</evidence>
<dbReference type="PANTHER" id="PTHR14969:SF62">
    <property type="entry name" value="DECAPRENYLPHOSPHORYL-5-PHOSPHORIBOSE PHOSPHATASE RV3807C-RELATED"/>
    <property type="match status" value="1"/>
</dbReference>
<dbReference type="Pfam" id="PF01569">
    <property type="entry name" value="PAP2"/>
    <property type="match status" value="1"/>
</dbReference>
<dbReference type="SMART" id="SM00014">
    <property type="entry name" value="acidPPc"/>
    <property type="match status" value="1"/>
</dbReference>
<comment type="subcellular location">
    <subcellularLocation>
        <location evidence="1">Cell membrane</location>
        <topology evidence="1">Multi-pass membrane protein</topology>
    </subcellularLocation>
</comment>
<reference evidence="12 13" key="1">
    <citation type="submission" date="2014-01" db="EMBL/GenBank/DDBJ databases">
        <title>Full genme sequencing of cellulolytic bacterium Gynuella sunshinyii YC6258T gen. nov., sp. nov.</title>
        <authorList>
            <person name="Khan H."/>
            <person name="Chung E.J."/>
            <person name="Chung Y.R."/>
        </authorList>
    </citation>
    <scope>NUCLEOTIDE SEQUENCE [LARGE SCALE GENOMIC DNA]</scope>
    <source>
        <strain evidence="12 13">YC6258</strain>
    </source>
</reference>
<feature type="transmembrane region" description="Helical" evidence="10">
    <location>
        <begin position="135"/>
        <end position="159"/>
    </location>
</feature>
<dbReference type="GO" id="GO:0050380">
    <property type="term" value="F:undecaprenyl-diphosphatase activity"/>
    <property type="evidence" value="ECO:0007669"/>
    <property type="project" value="UniProtKB-EC"/>
</dbReference>
<name>A0A0C5VQD3_9GAMM</name>
<evidence type="ECO:0000256" key="2">
    <source>
        <dbReference type="ARBA" id="ARBA00012374"/>
    </source>
</evidence>
<evidence type="ECO:0000256" key="7">
    <source>
        <dbReference type="ARBA" id="ARBA00023136"/>
    </source>
</evidence>
<dbReference type="InterPro" id="IPR000326">
    <property type="entry name" value="PAP2/HPO"/>
</dbReference>
<evidence type="ECO:0000256" key="9">
    <source>
        <dbReference type="ARBA" id="ARBA00047594"/>
    </source>
</evidence>
<organism evidence="12 13">
    <name type="scientific">Gynuella sunshinyii YC6258</name>
    <dbReference type="NCBI Taxonomy" id="1445510"/>
    <lineage>
        <taxon>Bacteria</taxon>
        <taxon>Pseudomonadati</taxon>
        <taxon>Pseudomonadota</taxon>
        <taxon>Gammaproteobacteria</taxon>
        <taxon>Oceanospirillales</taxon>
        <taxon>Saccharospirillaceae</taxon>
        <taxon>Gynuella</taxon>
    </lineage>
</organism>
<evidence type="ECO:0000256" key="6">
    <source>
        <dbReference type="ARBA" id="ARBA00022989"/>
    </source>
</evidence>
<dbReference type="Proteomes" id="UP000032266">
    <property type="component" value="Chromosome"/>
</dbReference>
<dbReference type="STRING" id="1445510.YC6258_04444"/>
<keyword evidence="13" id="KW-1185">Reference proteome</keyword>
<dbReference type="SUPFAM" id="SSF48317">
    <property type="entry name" value="Acid phosphatase/Vanadium-dependent haloperoxidase"/>
    <property type="match status" value="1"/>
</dbReference>
<protein>
    <recommendedName>
        <fullName evidence="2">undecaprenyl-diphosphate phosphatase</fullName>
        <ecNumber evidence="2">3.6.1.27</ecNumber>
    </recommendedName>
    <alternativeName>
        <fullName evidence="8">Undecaprenyl pyrophosphate phosphatase</fullName>
    </alternativeName>
</protein>
<gene>
    <name evidence="12" type="ORF">YC6258_04444</name>
</gene>
<dbReference type="PANTHER" id="PTHR14969">
    <property type="entry name" value="SPHINGOSINE-1-PHOSPHATE PHOSPHOHYDROLASE"/>
    <property type="match status" value="1"/>
</dbReference>
<dbReference type="KEGG" id="gsn:YC6258_04444"/>
<proteinExistence type="predicted"/>
<comment type="catalytic activity">
    <reaction evidence="9">
        <text>di-trans,octa-cis-undecaprenyl diphosphate + H2O = di-trans,octa-cis-undecaprenyl phosphate + phosphate + H(+)</text>
        <dbReference type="Rhea" id="RHEA:28094"/>
        <dbReference type="ChEBI" id="CHEBI:15377"/>
        <dbReference type="ChEBI" id="CHEBI:15378"/>
        <dbReference type="ChEBI" id="CHEBI:43474"/>
        <dbReference type="ChEBI" id="CHEBI:58405"/>
        <dbReference type="ChEBI" id="CHEBI:60392"/>
        <dbReference type="EC" id="3.6.1.27"/>
    </reaction>
</comment>
<feature type="transmembrane region" description="Helical" evidence="10">
    <location>
        <begin position="102"/>
        <end position="129"/>
    </location>
</feature>
<dbReference type="GO" id="GO:0005886">
    <property type="term" value="C:plasma membrane"/>
    <property type="evidence" value="ECO:0007669"/>
    <property type="project" value="UniProtKB-SubCell"/>
</dbReference>
<keyword evidence="3" id="KW-1003">Cell membrane</keyword>
<dbReference type="InterPro" id="IPR036938">
    <property type="entry name" value="PAP2/HPO_sf"/>
</dbReference>
<evidence type="ECO:0000256" key="5">
    <source>
        <dbReference type="ARBA" id="ARBA00022801"/>
    </source>
</evidence>
<dbReference type="EC" id="3.6.1.27" evidence="2"/>
<evidence type="ECO:0000256" key="4">
    <source>
        <dbReference type="ARBA" id="ARBA00022692"/>
    </source>
</evidence>
<evidence type="ECO:0000259" key="11">
    <source>
        <dbReference type="SMART" id="SM00014"/>
    </source>
</evidence>
<dbReference type="HOGENOM" id="CLU_072573_10_2_6"/>
<keyword evidence="5" id="KW-0378">Hydrolase</keyword>
<dbReference type="Gene3D" id="1.20.144.10">
    <property type="entry name" value="Phosphatidic acid phosphatase type 2/haloperoxidase"/>
    <property type="match status" value="1"/>
</dbReference>
<accession>A0A0C5VQD3</accession>
<evidence type="ECO:0000256" key="1">
    <source>
        <dbReference type="ARBA" id="ARBA00004651"/>
    </source>
</evidence>
<feature type="domain" description="Phosphatidic acid phosphatase type 2/haloperoxidase" evidence="11">
    <location>
        <begin position="50"/>
        <end position="160"/>
    </location>
</feature>
<keyword evidence="7 10" id="KW-0472">Membrane</keyword>
<evidence type="ECO:0000256" key="8">
    <source>
        <dbReference type="ARBA" id="ARBA00032707"/>
    </source>
</evidence>
<dbReference type="AlphaFoldDB" id="A0A0C5VQD3"/>
<keyword evidence="4 10" id="KW-0812">Transmembrane</keyword>
<sequence>MDVIFFNWLMSLPSQNTQAKWLRKISWTGDGYVPIAFGVYLLYSHQYDWAKLTGIGYLLERAFYFLCKYGFRRKRPANAIGDVETYIKPADQYSFPSGHTSAAFLFASIVAGYWGVGWMILPVVLWAALVAFSRMIMGLHFLSDLLFGVLVGNACYWIARVIVLS</sequence>
<evidence type="ECO:0000313" key="12">
    <source>
        <dbReference type="EMBL" id="AJQ96476.1"/>
    </source>
</evidence>
<dbReference type="EMBL" id="CP007142">
    <property type="protein sequence ID" value="AJQ96476.1"/>
    <property type="molecule type" value="Genomic_DNA"/>
</dbReference>
<keyword evidence="6 10" id="KW-1133">Transmembrane helix</keyword>
<evidence type="ECO:0000313" key="13">
    <source>
        <dbReference type="Proteomes" id="UP000032266"/>
    </source>
</evidence>